<dbReference type="Pfam" id="PF02653">
    <property type="entry name" value="BPD_transp_2"/>
    <property type="match status" value="1"/>
</dbReference>
<dbReference type="CDD" id="cd06582">
    <property type="entry name" value="TM_PBP1_LivH_like"/>
    <property type="match status" value="1"/>
</dbReference>
<feature type="transmembrane region" description="Helical" evidence="9">
    <location>
        <begin position="265"/>
        <end position="283"/>
    </location>
</feature>
<dbReference type="GO" id="GO:0022857">
    <property type="term" value="F:transmembrane transporter activity"/>
    <property type="evidence" value="ECO:0007669"/>
    <property type="project" value="InterPro"/>
</dbReference>
<dbReference type="GO" id="GO:0005886">
    <property type="term" value="C:plasma membrane"/>
    <property type="evidence" value="ECO:0007669"/>
    <property type="project" value="UniProtKB-SubCell"/>
</dbReference>
<feature type="transmembrane region" description="Helical" evidence="9">
    <location>
        <begin position="225"/>
        <end position="253"/>
    </location>
</feature>
<dbReference type="STRING" id="460384.SAMN05216313_13043"/>
<dbReference type="RefSeq" id="WP_166435084.1">
    <property type="nucleotide sequence ID" value="NZ_FOIM01000030.1"/>
</dbReference>
<protein>
    <submittedName>
        <fullName evidence="10">Amino acid/amide ABC transporter membrane protein 1, HAAT family</fullName>
    </submittedName>
</protein>
<evidence type="ECO:0000256" key="1">
    <source>
        <dbReference type="ARBA" id="ARBA00004651"/>
    </source>
</evidence>
<dbReference type="PANTHER" id="PTHR11795:SF445">
    <property type="entry name" value="AMINO ACID ABC TRANSPORTER PERMEASE PROTEIN"/>
    <property type="match status" value="1"/>
</dbReference>
<evidence type="ECO:0000313" key="10">
    <source>
        <dbReference type="EMBL" id="SEU09795.1"/>
    </source>
</evidence>
<keyword evidence="7 9" id="KW-0472">Membrane</keyword>
<evidence type="ECO:0000256" key="9">
    <source>
        <dbReference type="SAM" id="Phobius"/>
    </source>
</evidence>
<evidence type="ECO:0000256" key="6">
    <source>
        <dbReference type="ARBA" id="ARBA00022989"/>
    </source>
</evidence>
<feature type="transmembrane region" description="Helical" evidence="9">
    <location>
        <begin position="12"/>
        <end position="29"/>
    </location>
</feature>
<keyword evidence="3" id="KW-1003">Cell membrane</keyword>
<keyword evidence="6 9" id="KW-1133">Transmembrane helix</keyword>
<sequence>MGLLILQLVNGITYGMFYGLAALGLSMVFKALGYMSFAHSDTIMIGAILLFCFMSYFSIPYWAAFLLTLFITMLYGILTEKILFIRFRKTSPITFMLVSMSLSTVVKNVALLLFGAFPHGLDFKFTDASFEIAGTRISLNNFVIFVIIILILVILQLFFVKTRFGLAIRMAQESPETAAAMGVNVLATRAATFAISAGLGCVSGMLIGPMYTISAELGAQVSLKAFIAAVIGGLGNFVGAIFGGVLVGIVECLGATYISSGYKDIIVYTAGIVVLGFFPYGIFRRVKTKH</sequence>
<comment type="subcellular location">
    <subcellularLocation>
        <location evidence="1">Cell membrane</location>
        <topology evidence="1">Multi-pass membrane protein</topology>
    </subcellularLocation>
</comment>
<dbReference type="GO" id="GO:0006865">
    <property type="term" value="P:amino acid transport"/>
    <property type="evidence" value="ECO:0007669"/>
    <property type="project" value="UniProtKB-KW"/>
</dbReference>
<evidence type="ECO:0000256" key="8">
    <source>
        <dbReference type="ARBA" id="ARBA00037998"/>
    </source>
</evidence>
<keyword evidence="11" id="KW-1185">Reference proteome</keyword>
<name>A0A1I0JIB6_9FIRM</name>
<evidence type="ECO:0000313" key="11">
    <source>
        <dbReference type="Proteomes" id="UP000198508"/>
    </source>
</evidence>
<dbReference type="InterPro" id="IPR052157">
    <property type="entry name" value="BCAA_transport_permease"/>
</dbReference>
<accession>A0A1I0JIB6</accession>
<feature type="transmembrane region" description="Helical" evidence="9">
    <location>
        <begin position="137"/>
        <end position="160"/>
    </location>
</feature>
<feature type="transmembrane region" description="Helical" evidence="9">
    <location>
        <begin position="65"/>
        <end position="83"/>
    </location>
</feature>
<evidence type="ECO:0000256" key="7">
    <source>
        <dbReference type="ARBA" id="ARBA00023136"/>
    </source>
</evidence>
<dbReference type="EMBL" id="FOIM01000030">
    <property type="protein sequence ID" value="SEU09795.1"/>
    <property type="molecule type" value="Genomic_DNA"/>
</dbReference>
<gene>
    <name evidence="10" type="ORF">SAMN05216313_13043</name>
</gene>
<feature type="transmembrane region" description="Helical" evidence="9">
    <location>
        <begin position="190"/>
        <end position="213"/>
    </location>
</feature>
<dbReference type="PANTHER" id="PTHR11795">
    <property type="entry name" value="BRANCHED-CHAIN AMINO ACID TRANSPORT SYSTEM PERMEASE PROTEIN LIVH"/>
    <property type="match status" value="1"/>
</dbReference>
<keyword evidence="5" id="KW-0029">Amino-acid transport</keyword>
<dbReference type="AlphaFoldDB" id="A0A1I0JIB6"/>
<dbReference type="InterPro" id="IPR001851">
    <property type="entry name" value="ABC_transp_permease"/>
</dbReference>
<keyword evidence="4 9" id="KW-0812">Transmembrane</keyword>
<proteinExistence type="inferred from homology"/>
<organism evidence="10 11">
    <name type="scientific">Enterocloster lavalensis</name>
    <dbReference type="NCBI Taxonomy" id="460384"/>
    <lineage>
        <taxon>Bacteria</taxon>
        <taxon>Bacillati</taxon>
        <taxon>Bacillota</taxon>
        <taxon>Clostridia</taxon>
        <taxon>Lachnospirales</taxon>
        <taxon>Lachnospiraceae</taxon>
        <taxon>Enterocloster</taxon>
    </lineage>
</organism>
<evidence type="ECO:0000256" key="3">
    <source>
        <dbReference type="ARBA" id="ARBA00022475"/>
    </source>
</evidence>
<comment type="similarity">
    <text evidence="8">Belongs to the binding-protein-dependent transport system permease family. LivHM subfamily.</text>
</comment>
<evidence type="ECO:0000256" key="4">
    <source>
        <dbReference type="ARBA" id="ARBA00022692"/>
    </source>
</evidence>
<keyword evidence="2" id="KW-0813">Transport</keyword>
<evidence type="ECO:0000256" key="5">
    <source>
        <dbReference type="ARBA" id="ARBA00022970"/>
    </source>
</evidence>
<dbReference type="Proteomes" id="UP000198508">
    <property type="component" value="Unassembled WGS sequence"/>
</dbReference>
<reference evidence="11" key="1">
    <citation type="submission" date="2016-10" db="EMBL/GenBank/DDBJ databases">
        <authorList>
            <person name="Varghese N."/>
            <person name="Submissions S."/>
        </authorList>
    </citation>
    <scope>NUCLEOTIDE SEQUENCE [LARGE SCALE GENOMIC DNA]</scope>
    <source>
        <strain evidence="11">NLAE-zl-G277</strain>
    </source>
</reference>
<evidence type="ECO:0000256" key="2">
    <source>
        <dbReference type="ARBA" id="ARBA00022448"/>
    </source>
</evidence>
<feature type="transmembrane region" description="Helical" evidence="9">
    <location>
        <begin position="41"/>
        <end position="59"/>
    </location>
</feature>
<feature type="transmembrane region" description="Helical" evidence="9">
    <location>
        <begin position="95"/>
        <end position="117"/>
    </location>
</feature>